<evidence type="ECO:0000313" key="2">
    <source>
        <dbReference type="Proteomes" id="UP000429595"/>
    </source>
</evidence>
<dbReference type="AlphaFoldDB" id="A0A6I1FRC0"/>
<proteinExistence type="predicted"/>
<sequence>MERFFEFEEIERVLAKKQSKNGLTHDTGTVKSALPFNSSKVTSVFKDSFREIVGELIRYTTGKKIPAALLEDEDGFSDKPLVNKVTQGIEFDDDESEEVFIGFLEDYLYGENKKVRPLHLYLFLYIALGEKDENEKKKYARFIHEVFYEEKEEIREIFLNKETDNLLTQMIIESLPVMEENKKKQARASYSRVNQSLVNIFQQDFIYLSGKKEYFLKQFPLLLHYYVFQYILQLLLSSQSFGSYATKEVKALHFVLDWETGIGSYRDAVKDYSLVKDHAKSLFVHIHCQSHLSYHSLNKGDSREFFTYHEVLEKVLCLSEEQQQIEKKALQEWIKTYCEFAKVELPTALEEGQFTDLFRELFNCLKKGMSEEVCIKYGKNIDQVGSSVALKSRGRHGNILNLTQELFLLLCAVAVKDRKIPLKELFAQLEKRGVIFDRYSRGEAIKLLDQLNHIEKKSDSGDAQYVKPIL</sequence>
<keyword evidence="2" id="KW-1185">Reference proteome</keyword>
<accession>A0A6I1FRC0</accession>
<dbReference type="EMBL" id="WEIO01000004">
    <property type="protein sequence ID" value="KAB7707118.1"/>
    <property type="molecule type" value="Genomic_DNA"/>
</dbReference>
<dbReference type="InterPro" id="IPR017645">
    <property type="entry name" value="Dnd_assoc_1"/>
</dbReference>
<dbReference type="NCBIfam" id="TIGR03236">
    <property type="entry name" value="dnd_assoc_1"/>
    <property type="match status" value="1"/>
</dbReference>
<dbReference type="RefSeq" id="WP_152151058.1">
    <property type="nucleotide sequence ID" value="NZ_WEIO01000004.1"/>
</dbReference>
<organism evidence="1 2">
    <name type="scientific">Bacillus aerolatus</name>
    <dbReference type="NCBI Taxonomy" id="2653354"/>
    <lineage>
        <taxon>Bacteria</taxon>
        <taxon>Bacillati</taxon>
        <taxon>Bacillota</taxon>
        <taxon>Bacilli</taxon>
        <taxon>Bacillales</taxon>
        <taxon>Bacillaceae</taxon>
        <taxon>Bacillus</taxon>
    </lineage>
</organism>
<gene>
    <name evidence="1" type="primary">dptG</name>
    <name evidence="1" type="ORF">F9802_08895</name>
</gene>
<name>A0A6I1FRC0_9BACI</name>
<reference evidence="1 2" key="1">
    <citation type="submission" date="2019-10" db="EMBL/GenBank/DDBJ databases">
        <title>Bacillus aerolatum sp. nov., isolated from bioaerosol of sport playgrounds.</title>
        <authorList>
            <person name="Chen P."/>
            <person name="Zhang G."/>
        </authorList>
    </citation>
    <scope>NUCLEOTIDE SEQUENCE [LARGE SCALE GENOMIC DNA]</scope>
    <source>
        <strain evidence="1 2">CX253</strain>
    </source>
</reference>
<protein>
    <submittedName>
        <fullName evidence="1">DNA phosphorothioation-dependent restriction protein DptG</fullName>
    </submittedName>
</protein>
<dbReference type="Proteomes" id="UP000429595">
    <property type="component" value="Unassembled WGS sequence"/>
</dbReference>
<evidence type="ECO:0000313" key="1">
    <source>
        <dbReference type="EMBL" id="KAB7707118.1"/>
    </source>
</evidence>
<comment type="caution">
    <text evidence="1">The sequence shown here is derived from an EMBL/GenBank/DDBJ whole genome shotgun (WGS) entry which is preliminary data.</text>
</comment>